<gene>
    <name evidence="2" type="ORF">BD310DRAFT_729447</name>
</gene>
<dbReference type="EMBL" id="ML145182">
    <property type="protein sequence ID" value="TBU54727.1"/>
    <property type="molecule type" value="Genomic_DNA"/>
</dbReference>
<protein>
    <submittedName>
        <fullName evidence="2">Uncharacterized protein</fullName>
    </submittedName>
</protein>
<evidence type="ECO:0000256" key="1">
    <source>
        <dbReference type="SAM" id="MobiDB-lite"/>
    </source>
</evidence>
<keyword evidence="3" id="KW-1185">Reference proteome</keyword>
<accession>A0A4Q9PKP4</accession>
<proteinExistence type="predicted"/>
<evidence type="ECO:0000313" key="2">
    <source>
        <dbReference type="EMBL" id="TBU54727.1"/>
    </source>
</evidence>
<sequence>MKFWLTCAIVEMASKPATPHFAGAHTSTASNPKPLQQAHREAPDIRDCVCTGSETRKPLCGAVGCPQSSVRKRANRVNGRIPRQQQLQRR</sequence>
<dbReference type="Proteomes" id="UP000292082">
    <property type="component" value="Unassembled WGS sequence"/>
</dbReference>
<dbReference type="AlphaFoldDB" id="A0A4Q9PKP4"/>
<feature type="region of interest" description="Disordered" evidence="1">
    <location>
        <begin position="21"/>
        <end position="42"/>
    </location>
</feature>
<evidence type="ECO:0000313" key="3">
    <source>
        <dbReference type="Proteomes" id="UP000292082"/>
    </source>
</evidence>
<feature type="compositionally biased region" description="Polar residues" evidence="1">
    <location>
        <begin position="25"/>
        <end position="34"/>
    </location>
</feature>
<organism evidence="2 3">
    <name type="scientific">Dichomitus squalens</name>
    <dbReference type="NCBI Taxonomy" id="114155"/>
    <lineage>
        <taxon>Eukaryota</taxon>
        <taxon>Fungi</taxon>
        <taxon>Dikarya</taxon>
        <taxon>Basidiomycota</taxon>
        <taxon>Agaricomycotina</taxon>
        <taxon>Agaricomycetes</taxon>
        <taxon>Polyporales</taxon>
        <taxon>Polyporaceae</taxon>
        <taxon>Dichomitus</taxon>
    </lineage>
</organism>
<reference evidence="2 3" key="1">
    <citation type="submission" date="2019-01" db="EMBL/GenBank/DDBJ databases">
        <title>Draft genome sequences of three monokaryotic isolates of the white-rot basidiomycete fungus Dichomitus squalens.</title>
        <authorList>
            <consortium name="DOE Joint Genome Institute"/>
            <person name="Lopez S.C."/>
            <person name="Andreopoulos B."/>
            <person name="Pangilinan J."/>
            <person name="Lipzen A."/>
            <person name="Riley R."/>
            <person name="Ahrendt S."/>
            <person name="Ng V."/>
            <person name="Barry K."/>
            <person name="Daum C."/>
            <person name="Grigoriev I.V."/>
            <person name="Hilden K.S."/>
            <person name="Makela M.R."/>
            <person name="de Vries R.P."/>
        </authorList>
    </citation>
    <scope>NUCLEOTIDE SEQUENCE [LARGE SCALE GENOMIC DNA]</scope>
    <source>
        <strain evidence="2 3">CBS 464.89</strain>
    </source>
</reference>
<name>A0A4Q9PKP4_9APHY</name>
<feature type="region of interest" description="Disordered" evidence="1">
    <location>
        <begin position="71"/>
        <end position="90"/>
    </location>
</feature>